<feature type="region of interest" description="Disordered" evidence="5">
    <location>
        <begin position="573"/>
        <end position="677"/>
    </location>
</feature>
<feature type="compositionally biased region" description="Low complexity" evidence="5">
    <location>
        <begin position="665"/>
        <end position="676"/>
    </location>
</feature>
<feature type="transmembrane region" description="Helical" evidence="6">
    <location>
        <begin position="978"/>
        <end position="998"/>
    </location>
</feature>
<keyword evidence="2 6" id="KW-0812">Transmembrane</keyword>
<dbReference type="Proteomes" id="UP000830671">
    <property type="component" value="Chromosome 2"/>
</dbReference>
<feature type="transmembrane region" description="Helical" evidence="6">
    <location>
        <begin position="501"/>
        <end position="521"/>
    </location>
</feature>
<dbReference type="GeneID" id="73338692"/>
<protein>
    <recommendedName>
        <fullName evidence="9">LrgB-like family protein</fullName>
    </recommendedName>
</protein>
<feature type="compositionally biased region" description="Polar residues" evidence="5">
    <location>
        <begin position="611"/>
        <end position="622"/>
    </location>
</feature>
<dbReference type="KEGG" id="clup:CLUP02_04671"/>
<keyword evidence="8" id="KW-1185">Reference proteome</keyword>
<name>A0A9Q8WDX7_9PEZI</name>
<keyword evidence="4 6" id="KW-0472">Membrane</keyword>
<evidence type="ECO:0000313" key="8">
    <source>
        <dbReference type="Proteomes" id="UP000830671"/>
    </source>
</evidence>
<evidence type="ECO:0000256" key="6">
    <source>
        <dbReference type="SAM" id="Phobius"/>
    </source>
</evidence>
<evidence type="ECO:0000256" key="4">
    <source>
        <dbReference type="ARBA" id="ARBA00023136"/>
    </source>
</evidence>
<feature type="transmembrane region" description="Helical" evidence="6">
    <location>
        <begin position="544"/>
        <end position="566"/>
    </location>
</feature>
<proteinExistence type="predicted"/>
<dbReference type="GO" id="GO:0016020">
    <property type="term" value="C:membrane"/>
    <property type="evidence" value="ECO:0007669"/>
    <property type="project" value="UniProtKB-SubCell"/>
</dbReference>
<accession>A0A9Q8WDX7</accession>
<keyword evidence="3 6" id="KW-1133">Transmembrane helix</keyword>
<evidence type="ECO:0000256" key="2">
    <source>
        <dbReference type="ARBA" id="ARBA00022692"/>
    </source>
</evidence>
<dbReference type="AlphaFoldDB" id="A0A9Q8WDX7"/>
<feature type="transmembrane region" description="Helical" evidence="6">
    <location>
        <begin position="689"/>
        <end position="709"/>
    </location>
</feature>
<evidence type="ECO:0000256" key="3">
    <source>
        <dbReference type="ARBA" id="ARBA00022989"/>
    </source>
</evidence>
<evidence type="ECO:0000256" key="1">
    <source>
        <dbReference type="ARBA" id="ARBA00004141"/>
    </source>
</evidence>
<gene>
    <name evidence="7" type="ORF">CLUP02_04671</name>
</gene>
<evidence type="ECO:0000256" key="5">
    <source>
        <dbReference type="SAM" id="MobiDB-lite"/>
    </source>
</evidence>
<dbReference type="EMBL" id="CP019474">
    <property type="protein sequence ID" value="UQC79192.1"/>
    <property type="molecule type" value="Genomic_DNA"/>
</dbReference>
<dbReference type="Pfam" id="PF04172">
    <property type="entry name" value="LrgB"/>
    <property type="match status" value="1"/>
</dbReference>
<dbReference type="RefSeq" id="XP_049140825.1">
    <property type="nucleotide sequence ID" value="XM_049283682.1"/>
</dbReference>
<reference evidence="7" key="1">
    <citation type="journal article" date="2021" name="Mol. Plant Microbe Interact.">
        <title>Complete Genome Sequence of the Plant-Pathogenic Fungus Colletotrichum lupini.</title>
        <authorList>
            <person name="Baroncelli R."/>
            <person name="Pensec F."/>
            <person name="Da Lio D."/>
            <person name="Boufleur T."/>
            <person name="Vicente I."/>
            <person name="Sarrocco S."/>
            <person name="Picot A."/>
            <person name="Baraldi E."/>
            <person name="Sukno S."/>
            <person name="Thon M."/>
            <person name="Le Floch G."/>
        </authorList>
    </citation>
    <scope>NUCLEOTIDE SEQUENCE</scope>
    <source>
        <strain evidence="7">IMI 504893</strain>
    </source>
</reference>
<feature type="transmembrane region" description="Helical" evidence="6">
    <location>
        <begin position="751"/>
        <end position="769"/>
    </location>
</feature>
<dbReference type="PANTHER" id="PTHR30249:SF0">
    <property type="entry name" value="PLASTIDAL GLYCOLATE_GLYCERATE TRANSLOCATOR 1, CHLOROPLASTIC"/>
    <property type="match status" value="1"/>
</dbReference>
<evidence type="ECO:0008006" key="9">
    <source>
        <dbReference type="Google" id="ProtNLM"/>
    </source>
</evidence>
<feature type="transmembrane region" description="Helical" evidence="6">
    <location>
        <begin position="439"/>
        <end position="461"/>
    </location>
</feature>
<feature type="transmembrane region" description="Helical" evidence="6">
    <location>
        <begin position="467"/>
        <end position="489"/>
    </location>
</feature>
<comment type="subcellular location">
    <subcellularLocation>
        <location evidence="1">Membrane</location>
        <topology evidence="1">Multi-pass membrane protein</topology>
    </subcellularLocation>
</comment>
<dbReference type="InterPro" id="IPR007300">
    <property type="entry name" value="CidB/LrgB"/>
</dbReference>
<dbReference type="PANTHER" id="PTHR30249">
    <property type="entry name" value="PUTATIVE SEROTONIN TRANSPORTER"/>
    <property type="match status" value="1"/>
</dbReference>
<organism evidence="7 8">
    <name type="scientific">Colletotrichum lupini</name>
    <dbReference type="NCBI Taxonomy" id="145971"/>
    <lineage>
        <taxon>Eukaryota</taxon>
        <taxon>Fungi</taxon>
        <taxon>Dikarya</taxon>
        <taxon>Ascomycota</taxon>
        <taxon>Pezizomycotina</taxon>
        <taxon>Sordariomycetes</taxon>
        <taxon>Hypocreomycetidae</taxon>
        <taxon>Glomerellales</taxon>
        <taxon>Glomerellaceae</taxon>
        <taxon>Colletotrichum</taxon>
        <taxon>Colletotrichum acutatum species complex</taxon>
    </lineage>
</organism>
<sequence>MTNHIPQTSSLPSARALKRSVNVCSGPIQYHADCPVQRSVTQSKEVWVRDWRHASCGTTATTTVPAAFRHSSVQASPNGSGSVKEDRLDLCHLQPTHIFKAGLTYSGYRLQHTPLCRQTDINKDGRWLERPVASCHFWHLPHTHAVTFGMRAITHRMSSEPTIGLPDMGFQTSGTVRTEGSLEGLLRRYAINPATISRKANSNRPDRFPNDIDGPTAYLGHSYLGLLDPFHTSNKNIFGMILLSPICSELLDLPLGPVDKDAPGPIVRSSSVCEAIHNHGIPGGPRTLHLPPDPIRLHYPFRGEPKDCLSSSFPYCFLPFFVDIYRSCTTLDDGNWEARASFQNQITLGHIVTQHPPVHPETRLVSSSPLYHDMFTRTSARFELLSQILQCLRLKLRHLTDNVPRVRLPLRMFRRDTEENSTDRWEHCTRLIRQRMRDIFWVGVIYLASELLIWSLFLGLYEVRLDYLSPIIGMAVVFCFMFAISYLCPESESFYHRHIKYKVDFINSNLGIGFPVPIVMITKDRLLGGKGIGRVIGNFVNTNVVFWVLIFLLSWGIFAGILRIPAFPLRESEKRSDDDTEVDQPWQSGGQDTPIPRIQMPPPTLSRRPSESTTLHGTTINGYHTDKEAGLGPDSRTVSAYFTDSDCPTPVPPPSPLGHYQDRTSLSSSQQPQVSSGKGTQRFSWLKECYPIVLSILLLLTVGIPVSYALGDDRILDGCMLWFTWISSTRLQRNFGRSDILSSVQGLKMTITTLLNPVLLMTLGMIAYTRAKAAATGTPINETMSQFSRGRTLSLIWTSKVSGSYLTSDWFGAGDAAISILEVGFVVWGFKLYECRKQIWSRAGAAVVVLSTIFAALNIFVSVLLGRAVDLGPREALSFAARCTTLALARPAIEAVYGNDVVTAALVVSNGILGQLMYPSMLRKLGFDSARESHIDVDEEEDERPRDDALTIGVGTAIGINGAAMGVSYLYERKSRAAPYAALSMTVFGIFTVVFSAVEPFTTTLMKLAGMGPDRVPYGGALVDVRSIA</sequence>
<feature type="transmembrane region" description="Helical" evidence="6">
    <location>
        <begin position="949"/>
        <end position="971"/>
    </location>
</feature>
<feature type="transmembrane region" description="Helical" evidence="6">
    <location>
        <begin position="845"/>
        <end position="865"/>
    </location>
</feature>
<evidence type="ECO:0000313" key="7">
    <source>
        <dbReference type="EMBL" id="UQC79192.1"/>
    </source>
</evidence>